<dbReference type="InterPro" id="IPR012340">
    <property type="entry name" value="NA-bd_OB-fold"/>
</dbReference>
<dbReference type="GeneID" id="30197844"/>
<dbReference type="STRING" id="683960.A0A1E3PAY6"/>
<accession>A0A1E3PAY6</accession>
<protein>
    <submittedName>
        <fullName evidence="4">Uncharacterized protein</fullName>
    </submittedName>
</protein>
<dbReference type="Pfam" id="PF00366">
    <property type="entry name" value="Ribosomal_S17"/>
    <property type="match status" value="1"/>
</dbReference>
<dbReference type="PANTHER" id="PTHR10744:SF1">
    <property type="entry name" value="SMALL RIBOSOMAL SUBUNIT PROTEIN US17M"/>
    <property type="match status" value="1"/>
</dbReference>
<evidence type="ECO:0000256" key="2">
    <source>
        <dbReference type="ARBA" id="ARBA00022980"/>
    </source>
</evidence>
<evidence type="ECO:0000313" key="5">
    <source>
        <dbReference type="Proteomes" id="UP000094112"/>
    </source>
</evidence>
<dbReference type="InterPro" id="IPR000266">
    <property type="entry name" value="Ribosomal_uS17"/>
</dbReference>
<keyword evidence="2" id="KW-0689">Ribosomal protein</keyword>
<feature type="non-terminal residue" evidence="4">
    <location>
        <position position="232"/>
    </location>
</feature>
<dbReference type="Proteomes" id="UP000094112">
    <property type="component" value="Unassembled WGS sequence"/>
</dbReference>
<dbReference type="OrthoDB" id="274752at2759"/>
<evidence type="ECO:0000256" key="3">
    <source>
        <dbReference type="ARBA" id="ARBA00023274"/>
    </source>
</evidence>
<keyword evidence="5" id="KW-1185">Reference proteome</keyword>
<dbReference type="AlphaFoldDB" id="A0A1E3PAY6"/>
<dbReference type="GO" id="GO:0006412">
    <property type="term" value="P:translation"/>
    <property type="evidence" value="ECO:0007669"/>
    <property type="project" value="InterPro"/>
</dbReference>
<evidence type="ECO:0000256" key="1">
    <source>
        <dbReference type="ARBA" id="ARBA00010254"/>
    </source>
</evidence>
<gene>
    <name evidence="4" type="ORF">WICANDRAFT_14139</name>
</gene>
<dbReference type="GO" id="GO:0005763">
    <property type="term" value="C:mitochondrial small ribosomal subunit"/>
    <property type="evidence" value="ECO:0007669"/>
    <property type="project" value="EnsemblFungi"/>
</dbReference>
<reference evidence="4 5" key="1">
    <citation type="journal article" date="2016" name="Proc. Natl. Acad. Sci. U.S.A.">
        <title>Comparative genomics of biotechnologically important yeasts.</title>
        <authorList>
            <person name="Riley R."/>
            <person name="Haridas S."/>
            <person name="Wolfe K.H."/>
            <person name="Lopes M.R."/>
            <person name="Hittinger C.T."/>
            <person name="Goeker M."/>
            <person name="Salamov A.A."/>
            <person name="Wisecaver J.H."/>
            <person name="Long T.M."/>
            <person name="Calvey C.H."/>
            <person name="Aerts A.L."/>
            <person name="Barry K.W."/>
            <person name="Choi C."/>
            <person name="Clum A."/>
            <person name="Coughlan A.Y."/>
            <person name="Deshpande S."/>
            <person name="Douglass A.P."/>
            <person name="Hanson S.J."/>
            <person name="Klenk H.-P."/>
            <person name="LaButti K.M."/>
            <person name="Lapidus A."/>
            <person name="Lindquist E.A."/>
            <person name="Lipzen A.M."/>
            <person name="Meier-Kolthoff J.P."/>
            <person name="Ohm R.A."/>
            <person name="Otillar R.P."/>
            <person name="Pangilinan J.L."/>
            <person name="Peng Y."/>
            <person name="Rokas A."/>
            <person name="Rosa C.A."/>
            <person name="Scheuner C."/>
            <person name="Sibirny A.A."/>
            <person name="Slot J.C."/>
            <person name="Stielow J.B."/>
            <person name="Sun H."/>
            <person name="Kurtzman C.P."/>
            <person name="Blackwell M."/>
            <person name="Grigoriev I.V."/>
            <person name="Jeffries T.W."/>
        </authorList>
    </citation>
    <scope>NUCLEOTIDE SEQUENCE [LARGE SCALE GENOMIC DNA]</scope>
    <source>
        <strain evidence="5">ATCC 58044 / CBS 1984 / NCYC 433 / NRRL Y-366-8</strain>
    </source>
</reference>
<dbReference type="CDD" id="cd00364">
    <property type="entry name" value="Ribosomal_uS17"/>
    <property type="match status" value="1"/>
</dbReference>
<proteinExistence type="inferred from homology"/>
<dbReference type="Gene3D" id="2.40.50.140">
    <property type="entry name" value="Nucleic acid-binding proteins"/>
    <property type="match status" value="1"/>
</dbReference>
<keyword evidence="3" id="KW-0687">Ribonucleoprotein</keyword>
<evidence type="ECO:0000313" key="4">
    <source>
        <dbReference type="EMBL" id="ODQ62573.1"/>
    </source>
</evidence>
<comment type="similarity">
    <text evidence="1">Belongs to the universal ribosomal protein uS17 family.</text>
</comment>
<organism evidence="4 5">
    <name type="scientific">Wickerhamomyces anomalus (strain ATCC 58044 / CBS 1984 / NCYC 433 / NRRL Y-366-8)</name>
    <name type="common">Yeast</name>
    <name type="synonym">Hansenula anomala</name>
    <dbReference type="NCBI Taxonomy" id="683960"/>
    <lineage>
        <taxon>Eukaryota</taxon>
        <taxon>Fungi</taxon>
        <taxon>Dikarya</taxon>
        <taxon>Ascomycota</taxon>
        <taxon>Saccharomycotina</taxon>
        <taxon>Saccharomycetes</taxon>
        <taxon>Phaffomycetales</taxon>
        <taxon>Wickerhamomycetaceae</taxon>
        <taxon>Wickerhamomyces</taxon>
    </lineage>
</organism>
<dbReference type="PANTHER" id="PTHR10744">
    <property type="entry name" value="40S RIBOSOMAL PROTEIN S11 FAMILY MEMBER"/>
    <property type="match status" value="1"/>
</dbReference>
<dbReference type="EMBL" id="KV454208">
    <property type="protein sequence ID" value="ODQ62573.1"/>
    <property type="molecule type" value="Genomic_DNA"/>
</dbReference>
<dbReference type="InterPro" id="IPR019979">
    <property type="entry name" value="Ribosomal_uS17_CS"/>
</dbReference>
<name>A0A1E3PAY6_WICAA</name>
<dbReference type="PROSITE" id="PS00056">
    <property type="entry name" value="RIBOSOMAL_S17"/>
    <property type="match status" value="1"/>
</dbReference>
<dbReference type="GO" id="GO:0003735">
    <property type="term" value="F:structural constituent of ribosome"/>
    <property type="evidence" value="ECO:0007669"/>
    <property type="project" value="EnsemblFungi"/>
</dbReference>
<dbReference type="SUPFAM" id="SSF50249">
    <property type="entry name" value="Nucleic acid-binding proteins"/>
    <property type="match status" value="1"/>
</dbReference>
<sequence>MARQNFLGLVVSQGKMSKTVKVRVQRKAFDRVINKEVIKRRDFLVHDEGEISREGDLVRIEQCRPISKRKAFSIAEIRKNQGQQFAKYDELAKAQVVREENEKTREFLQRRKNTTKDINENSSFIKDLAIVEKGASRRESELSESLRLQIATIKAKYGIKSWPPQKEVLKLEVQTLREELESLTDSIGNLVPRLEGLLNDKEKSDNILSQLGHNPETLKSNVRKNILRKYLL</sequence>
<dbReference type="RefSeq" id="XP_019041780.1">
    <property type="nucleotide sequence ID" value="XM_019180598.1"/>
</dbReference>